<dbReference type="Gene3D" id="3.40.50.1820">
    <property type="entry name" value="alpha/beta hydrolase"/>
    <property type="match status" value="2"/>
</dbReference>
<dbReference type="PANTHER" id="PTHR42972">
    <property type="entry name" value="TOL-PAL SYSTEM PROTEIN TOLB"/>
    <property type="match status" value="1"/>
</dbReference>
<keyword evidence="3" id="KW-1185">Reference proteome</keyword>
<organism evidence="2 3">
    <name type="scientific">Hyphomicrobium album</name>
    <dbReference type="NCBI Taxonomy" id="2665159"/>
    <lineage>
        <taxon>Bacteria</taxon>
        <taxon>Pseudomonadati</taxon>
        <taxon>Pseudomonadota</taxon>
        <taxon>Alphaproteobacteria</taxon>
        <taxon>Hyphomicrobiales</taxon>
        <taxon>Hyphomicrobiaceae</taxon>
        <taxon>Hyphomicrobium</taxon>
    </lineage>
</organism>
<dbReference type="SUPFAM" id="SSF53474">
    <property type="entry name" value="alpha/beta-Hydrolases"/>
    <property type="match status" value="1"/>
</dbReference>
<evidence type="ECO:0000313" key="3">
    <source>
        <dbReference type="Proteomes" id="UP000440694"/>
    </source>
</evidence>
<gene>
    <name evidence="2" type="ORF">GIW81_12725</name>
</gene>
<keyword evidence="1" id="KW-0732">Signal</keyword>
<dbReference type="AlphaFoldDB" id="A0A6I3KN92"/>
<name>A0A6I3KN92_9HYPH</name>
<comment type="caution">
    <text evidence="2">The sequence shown here is derived from an EMBL/GenBank/DDBJ whole genome shotgun (WGS) entry which is preliminary data.</text>
</comment>
<proteinExistence type="predicted"/>
<sequence>MKRRLFPLFLLALAAILGGCSEHPSAELPALDAKREATSVSGISSGAYMAGQFEMAHAKDVVGAGIIAGGPYGCSESLFADIIPGPGSALLNLTKAINGCMQSGLQAFGVPNPKHLAERAERLAEHDRIDPIADVKTDRIYLFSGTNDTTVVPAIVEAARKFYEDVGVPNSQVLFVSNIPAAHAFVTDVRGPECDHAGKPYIVDCDYDQAGALLGQIYGTLNKPAAKTTGHFQVFDQDAFTEGLSNHGLSDDGVVYVPEACRTNGGCRVHIAFHGCGQNRTFVGDAFARDSGYARWADTNNIVVLFPQTAATPLNPQGCWDWWGYTGPEYLTRDAPQIIAVYRMLERLASPRTSS</sequence>
<feature type="signal peptide" evidence="1">
    <location>
        <begin position="1"/>
        <end position="26"/>
    </location>
</feature>
<protein>
    <submittedName>
        <fullName evidence="2">Poly(3-hydroxybutyrate) depolymerase</fullName>
    </submittedName>
</protein>
<feature type="chain" id="PRO_5026007440" evidence="1">
    <location>
        <begin position="27"/>
        <end position="355"/>
    </location>
</feature>
<dbReference type="RefSeq" id="WP_154740749.1">
    <property type="nucleotide sequence ID" value="NZ_WMBQ01000002.1"/>
</dbReference>
<evidence type="ECO:0000313" key="2">
    <source>
        <dbReference type="EMBL" id="MTD95197.1"/>
    </source>
</evidence>
<accession>A0A6I3KN92</accession>
<dbReference type="PANTHER" id="PTHR42972:SF8">
    <property type="entry name" value="POLYHYDROXYBUTYRATE DEPOLYMERASE"/>
    <property type="match status" value="1"/>
</dbReference>
<dbReference type="Proteomes" id="UP000440694">
    <property type="component" value="Unassembled WGS sequence"/>
</dbReference>
<reference evidence="2 3" key="1">
    <citation type="submission" date="2019-11" db="EMBL/GenBank/DDBJ databases">
        <title>Identification of a novel strain.</title>
        <authorList>
            <person name="Xu Q."/>
            <person name="Wang G."/>
        </authorList>
    </citation>
    <scope>NUCLEOTIDE SEQUENCE [LARGE SCALE GENOMIC DNA]</scope>
    <source>
        <strain evidence="3">xq</strain>
    </source>
</reference>
<dbReference type="EMBL" id="WMBQ01000002">
    <property type="protein sequence ID" value="MTD95197.1"/>
    <property type="molecule type" value="Genomic_DNA"/>
</dbReference>
<dbReference type="InterPro" id="IPR029058">
    <property type="entry name" value="AB_hydrolase_fold"/>
</dbReference>
<dbReference type="PROSITE" id="PS51257">
    <property type="entry name" value="PROKAR_LIPOPROTEIN"/>
    <property type="match status" value="1"/>
</dbReference>
<evidence type="ECO:0000256" key="1">
    <source>
        <dbReference type="SAM" id="SignalP"/>
    </source>
</evidence>